<evidence type="ECO:0000313" key="2">
    <source>
        <dbReference type="EMBL" id="ETR99250.1"/>
    </source>
</evidence>
<organism evidence="2 3">
    <name type="scientific">Hypocrea jecorina (strain ATCC 56765 / BCRC 32924 / NRRL 11460 / Rut C-30)</name>
    <name type="common">Trichoderma reesei</name>
    <dbReference type="NCBI Taxonomy" id="1344414"/>
    <lineage>
        <taxon>Eukaryota</taxon>
        <taxon>Fungi</taxon>
        <taxon>Dikarya</taxon>
        <taxon>Ascomycota</taxon>
        <taxon>Pezizomycotina</taxon>
        <taxon>Sordariomycetes</taxon>
        <taxon>Hypocreomycetidae</taxon>
        <taxon>Hypocreales</taxon>
        <taxon>Hypocreaceae</taxon>
        <taxon>Trichoderma</taxon>
    </lineage>
</organism>
<feature type="compositionally biased region" description="Polar residues" evidence="1">
    <location>
        <begin position="61"/>
        <end position="73"/>
    </location>
</feature>
<proteinExistence type="predicted"/>
<sequence length="166" mass="18125">MTSINQVKINDPSFDSPRPQTTMQRAAAASSKSAGLHSGEHLLQGGHAILKDDPEPMAQDVTDNTRNVSESASQQQQQPYGYGGTRAADLEQAGFGGGMGEGVRKRDTQSHPGRIMGVINAVELERRAAELQECNCRYVMRAPTDMSHRNNAQISTQHVQYTRFAI</sequence>
<dbReference type="AlphaFoldDB" id="A0A024S447"/>
<dbReference type="HOGENOM" id="CLU_136373_0_0_1"/>
<accession>A0A024S447</accession>
<evidence type="ECO:0000256" key="1">
    <source>
        <dbReference type="SAM" id="MobiDB-lite"/>
    </source>
</evidence>
<protein>
    <submittedName>
        <fullName evidence="2">Uncharacterized protein</fullName>
    </submittedName>
</protein>
<feature type="region of interest" description="Disordered" evidence="1">
    <location>
        <begin position="1"/>
        <end position="84"/>
    </location>
</feature>
<dbReference type="OrthoDB" id="4898128at2759"/>
<name>A0A024S447_HYPJR</name>
<feature type="region of interest" description="Disordered" evidence="1">
    <location>
        <begin position="91"/>
        <end position="110"/>
    </location>
</feature>
<gene>
    <name evidence="2" type="ORF">M419DRAFT_86703</name>
</gene>
<dbReference type="Proteomes" id="UP000024376">
    <property type="component" value="Unassembled WGS sequence"/>
</dbReference>
<evidence type="ECO:0000313" key="3">
    <source>
        <dbReference type="Proteomes" id="UP000024376"/>
    </source>
</evidence>
<reference evidence="3" key="1">
    <citation type="journal article" date="2013" name="Ind. Biotechnol.">
        <title>Comparative genomics analysis of Trichoderma reesei strains.</title>
        <authorList>
            <person name="Koike H."/>
            <person name="Aerts A."/>
            <person name="LaButti K."/>
            <person name="Grigoriev I.V."/>
            <person name="Baker S.E."/>
        </authorList>
    </citation>
    <scope>NUCLEOTIDE SEQUENCE [LARGE SCALE GENOMIC DNA]</scope>
    <source>
        <strain evidence="3">ATCC 56765 / BCRC 32924 / NRRL 11460 / Rut C-30</strain>
    </source>
</reference>
<dbReference type="KEGG" id="trr:M419DRAFT_86703"/>
<dbReference type="EMBL" id="KI911157">
    <property type="protein sequence ID" value="ETR99250.1"/>
    <property type="molecule type" value="Genomic_DNA"/>
</dbReference>